<keyword evidence="6" id="KW-0813">Transport</keyword>
<keyword evidence="3 6" id="KW-0561">Oxygen transport</keyword>
<evidence type="ECO:0000313" key="8">
    <source>
        <dbReference type="EMBL" id="EXB06596.1"/>
    </source>
</evidence>
<comment type="caution">
    <text evidence="8">The sequence shown here is derived from an EMBL/GenBank/DDBJ whole genome shotgun (WGS) entry which is preliminary data.</text>
</comment>
<dbReference type="Proteomes" id="UP000020595">
    <property type="component" value="Unassembled WGS sequence"/>
</dbReference>
<dbReference type="PATRIC" id="fig|1310613.3.peg.1134"/>
<comment type="similarity">
    <text evidence="1">In the C-terminal section; belongs to the flavoprotein pyridine nucleotide cytochrome reductase family.</text>
</comment>
<dbReference type="SUPFAM" id="SSF46458">
    <property type="entry name" value="Globin-like"/>
    <property type="match status" value="1"/>
</dbReference>
<sequence length="254" mass="28832">MTPQQIELVKSTVPVLREHGVTLTTYFYKRMLNNNPELKNVFNLDDQTSLRQPRALAAAVLAYAENIENPTVLAKAVERITTKHVSLDIQPDQYAIVGDNLLHSISEVLNVPFESELIEAWKQAYLQLADILIGVEKQKYEQLESLKGGWAGWRSFEITQIDPLESGKRFTLKATDHEDVLTSPANAFISVKVQVPNQQLEQPKAFKFTEAQEDNTYHFDVQPEEDHTEFSVSNILLEHYRVGDQVQVSAPLTL</sequence>
<dbReference type="GO" id="GO:0046210">
    <property type="term" value="P:nitric oxide catabolic process"/>
    <property type="evidence" value="ECO:0007669"/>
    <property type="project" value="TreeGrafter"/>
</dbReference>
<reference evidence="8 9" key="1">
    <citation type="submission" date="2014-02" db="EMBL/GenBank/DDBJ databases">
        <title>Comparative genomics and transcriptomics to identify genetic mechanisms underlying the emergence of carbapenem resistant Acinetobacter baumannii (CRAb).</title>
        <authorList>
            <person name="Harris A.D."/>
            <person name="Johnson K.J."/>
            <person name="George J."/>
            <person name="Shefchek K."/>
            <person name="Daugherty S.C."/>
            <person name="Parankush S."/>
            <person name="Sadzewicz L."/>
            <person name="Tallon L."/>
            <person name="Sengamalay N."/>
            <person name="Hazen T.H."/>
            <person name="Rasko D.A."/>
        </authorList>
    </citation>
    <scope>NUCLEOTIDE SEQUENCE [LARGE SCALE GENOMIC DNA]</scope>
    <source>
        <strain evidence="8 9">1295743</strain>
    </source>
</reference>
<dbReference type="RefSeq" id="WP_000188888.1">
    <property type="nucleotide sequence ID" value="NZ_JEWH01000010.1"/>
</dbReference>
<dbReference type="Gene3D" id="2.40.30.10">
    <property type="entry name" value="Translation factors"/>
    <property type="match status" value="1"/>
</dbReference>
<dbReference type="AlphaFoldDB" id="A0A009I830"/>
<evidence type="ECO:0000256" key="5">
    <source>
        <dbReference type="ARBA" id="ARBA00023004"/>
    </source>
</evidence>
<dbReference type="PANTHER" id="PTHR43396">
    <property type="entry name" value="FLAVOHEMOPROTEIN"/>
    <property type="match status" value="1"/>
</dbReference>
<dbReference type="GO" id="GO:0008941">
    <property type="term" value="F:nitric oxide dioxygenase NAD(P)H activity"/>
    <property type="evidence" value="ECO:0007669"/>
    <property type="project" value="TreeGrafter"/>
</dbReference>
<evidence type="ECO:0000256" key="4">
    <source>
        <dbReference type="ARBA" id="ARBA00022723"/>
    </source>
</evidence>
<dbReference type="GO" id="GO:0071949">
    <property type="term" value="F:FAD binding"/>
    <property type="evidence" value="ECO:0007669"/>
    <property type="project" value="TreeGrafter"/>
</dbReference>
<evidence type="ECO:0000256" key="3">
    <source>
        <dbReference type="ARBA" id="ARBA00022621"/>
    </source>
</evidence>
<feature type="domain" description="Globin" evidence="7">
    <location>
        <begin position="1"/>
        <end position="137"/>
    </location>
</feature>
<proteinExistence type="inferred from homology"/>
<evidence type="ECO:0000313" key="9">
    <source>
        <dbReference type="Proteomes" id="UP000020595"/>
    </source>
</evidence>
<dbReference type="GeneID" id="92895322"/>
<dbReference type="SUPFAM" id="SSF63380">
    <property type="entry name" value="Riboflavin synthase domain-like"/>
    <property type="match status" value="1"/>
</dbReference>
<keyword evidence="2 6" id="KW-0349">Heme</keyword>
<dbReference type="GO" id="GO:0005344">
    <property type="term" value="F:oxygen carrier activity"/>
    <property type="evidence" value="ECO:0007669"/>
    <property type="project" value="UniProtKB-KW"/>
</dbReference>
<evidence type="ECO:0000259" key="7">
    <source>
        <dbReference type="PROSITE" id="PS01033"/>
    </source>
</evidence>
<dbReference type="PROSITE" id="PS01033">
    <property type="entry name" value="GLOBIN"/>
    <property type="match status" value="1"/>
</dbReference>
<keyword evidence="5" id="KW-0408">Iron</keyword>
<keyword evidence="4" id="KW-0479">Metal-binding</keyword>
<dbReference type="InterPro" id="IPR009050">
    <property type="entry name" value="Globin-like_sf"/>
</dbReference>
<organism evidence="8 9">
    <name type="scientific">Acinetobacter baumannii (strain 1295743)</name>
    <dbReference type="NCBI Taxonomy" id="1310613"/>
    <lineage>
        <taxon>Bacteria</taxon>
        <taxon>Pseudomonadati</taxon>
        <taxon>Pseudomonadota</taxon>
        <taxon>Gammaproteobacteria</taxon>
        <taxon>Moraxellales</taxon>
        <taxon>Moraxellaceae</taxon>
        <taxon>Acinetobacter</taxon>
        <taxon>Acinetobacter calcoaceticus/baumannii complex</taxon>
    </lineage>
</organism>
<dbReference type="Pfam" id="PF00042">
    <property type="entry name" value="Globin"/>
    <property type="match status" value="1"/>
</dbReference>
<dbReference type="GO" id="GO:0071500">
    <property type="term" value="P:cellular response to nitrosative stress"/>
    <property type="evidence" value="ECO:0007669"/>
    <property type="project" value="TreeGrafter"/>
</dbReference>
<dbReference type="GO" id="GO:0020037">
    <property type="term" value="F:heme binding"/>
    <property type="evidence" value="ECO:0007669"/>
    <property type="project" value="InterPro"/>
</dbReference>
<gene>
    <name evidence="8" type="ORF">J512_1183</name>
</gene>
<dbReference type="InterPro" id="IPR012292">
    <property type="entry name" value="Globin/Proto"/>
</dbReference>
<dbReference type="Gene3D" id="1.10.490.10">
    <property type="entry name" value="Globins"/>
    <property type="match status" value="1"/>
</dbReference>
<dbReference type="FunFam" id="1.10.490.10:FF:000003">
    <property type="entry name" value="Flavohemoprotein"/>
    <property type="match status" value="1"/>
</dbReference>
<dbReference type="InterPro" id="IPR000971">
    <property type="entry name" value="Globin"/>
</dbReference>
<dbReference type="GO" id="GO:0046872">
    <property type="term" value="F:metal ion binding"/>
    <property type="evidence" value="ECO:0007669"/>
    <property type="project" value="UniProtKB-KW"/>
</dbReference>
<name>A0A009I830_ACIB9</name>
<dbReference type="GO" id="GO:0019825">
    <property type="term" value="F:oxygen binding"/>
    <property type="evidence" value="ECO:0007669"/>
    <property type="project" value="InterPro"/>
</dbReference>
<comment type="similarity">
    <text evidence="6">Belongs to the globin family.</text>
</comment>
<accession>A0A009I830</accession>
<dbReference type="PANTHER" id="PTHR43396:SF3">
    <property type="entry name" value="FLAVOHEMOPROTEIN"/>
    <property type="match status" value="1"/>
</dbReference>
<protein>
    <submittedName>
        <fullName evidence="8">Globin family protein</fullName>
    </submittedName>
</protein>
<evidence type="ECO:0000256" key="6">
    <source>
        <dbReference type="RuleBase" id="RU000356"/>
    </source>
</evidence>
<evidence type="ECO:0000256" key="1">
    <source>
        <dbReference type="ARBA" id="ARBA00006401"/>
    </source>
</evidence>
<dbReference type="InterPro" id="IPR017938">
    <property type="entry name" value="Riboflavin_synthase-like_b-brl"/>
</dbReference>
<dbReference type="EMBL" id="JEWH01000010">
    <property type="protein sequence ID" value="EXB06596.1"/>
    <property type="molecule type" value="Genomic_DNA"/>
</dbReference>
<evidence type="ECO:0000256" key="2">
    <source>
        <dbReference type="ARBA" id="ARBA00022617"/>
    </source>
</evidence>